<organism evidence="2 3">
    <name type="scientific">Rhododendron griersonianum</name>
    <dbReference type="NCBI Taxonomy" id="479676"/>
    <lineage>
        <taxon>Eukaryota</taxon>
        <taxon>Viridiplantae</taxon>
        <taxon>Streptophyta</taxon>
        <taxon>Embryophyta</taxon>
        <taxon>Tracheophyta</taxon>
        <taxon>Spermatophyta</taxon>
        <taxon>Magnoliopsida</taxon>
        <taxon>eudicotyledons</taxon>
        <taxon>Gunneridae</taxon>
        <taxon>Pentapetalae</taxon>
        <taxon>asterids</taxon>
        <taxon>Ericales</taxon>
        <taxon>Ericaceae</taxon>
        <taxon>Ericoideae</taxon>
        <taxon>Rhodoreae</taxon>
        <taxon>Rhododendron</taxon>
    </lineage>
</organism>
<reference evidence="2" key="1">
    <citation type="submission" date="2020-08" db="EMBL/GenBank/DDBJ databases">
        <title>Plant Genome Project.</title>
        <authorList>
            <person name="Zhang R.-G."/>
        </authorList>
    </citation>
    <scope>NUCLEOTIDE SEQUENCE</scope>
    <source>
        <strain evidence="2">WSP0</strain>
        <tissue evidence="2">Leaf</tissue>
    </source>
</reference>
<gene>
    <name evidence="2" type="ORF">RHGRI_000923</name>
</gene>
<sequence length="185" mass="21031">MMAGECGGETNRGRRRSEKDQRWPEKPAKMVVGDQKKDRRWLTRVEEDWICVGRGRLMPTSAKKIWVRLVRRRNDPRRADKTRRRLRVVDEDWNKEIGQRVSAQMVGKGPSVPQNKVWVVKAGKDDVSVTIPSVSQGPNLVMPGVELPYPDAVFLALKYVATDDKQLSGGMKPGATKKPRNSKKK</sequence>
<keyword evidence="3" id="KW-1185">Reference proteome</keyword>
<feature type="region of interest" description="Disordered" evidence="1">
    <location>
        <begin position="165"/>
        <end position="185"/>
    </location>
</feature>
<dbReference type="Proteomes" id="UP000823749">
    <property type="component" value="Chromosome 1"/>
</dbReference>
<comment type="caution">
    <text evidence="2">The sequence shown here is derived from an EMBL/GenBank/DDBJ whole genome shotgun (WGS) entry which is preliminary data.</text>
</comment>
<name>A0AAV6LKL1_9ERIC</name>
<feature type="compositionally biased region" description="Basic and acidic residues" evidence="1">
    <location>
        <begin position="17"/>
        <end position="37"/>
    </location>
</feature>
<evidence type="ECO:0000313" key="3">
    <source>
        <dbReference type="Proteomes" id="UP000823749"/>
    </source>
</evidence>
<evidence type="ECO:0000313" key="2">
    <source>
        <dbReference type="EMBL" id="KAG5564884.1"/>
    </source>
</evidence>
<feature type="region of interest" description="Disordered" evidence="1">
    <location>
        <begin position="1"/>
        <end position="37"/>
    </location>
</feature>
<proteinExistence type="predicted"/>
<dbReference type="EMBL" id="JACTNZ010000001">
    <property type="protein sequence ID" value="KAG5564884.1"/>
    <property type="molecule type" value="Genomic_DNA"/>
</dbReference>
<feature type="compositionally biased region" description="Basic residues" evidence="1">
    <location>
        <begin position="175"/>
        <end position="185"/>
    </location>
</feature>
<protein>
    <submittedName>
        <fullName evidence="2">Uncharacterized protein</fullName>
    </submittedName>
</protein>
<evidence type="ECO:0000256" key="1">
    <source>
        <dbReference type="SAM" id="MobiDB-lite"/>
    </source>
</evidence>
<dbReference type="AlphaFoldDB" id="A0AAV6LKL1"/>
<accession>A0AAV6LKL1</accession>